<dbReference type="Gene3D" id="3.40.710.10">
    <property type="entry name" value="DD-peptidase/beta-lactamase superfamily"/>
    <property type="match status" value="1"/>
</dbReference>
<protein>
    <recommendedName>
        <fullName evidence="7">peptidoglycan glycosyltransferase</fullName>
        <ecNumber evidence="7">2.4.99.28</ecNumber>
    </recommendedName>
</protein>
<evidence type="ECO:0000256" key="7">
    <source>
        <dbReference type="ARBA" id="ARBA00044770"/>
    </source>
</evidence>
<reference evidence="11" key="1">
    <citation type="journal article" date="2022" name="Cell">
        <title>Repeat-based holocentromeres influence genome architecture and karyotype evolution.</title>
        <authorList>
            <person name="Hofstatter P.G."/>
            <person name="Thangavel G."/>
            <person name="Lux T."/>
            <person name="Neumann P."/>
            <person name="Vondrak T."/>
            <person name="Novak P."/>
            <person name="Zhang M."/>
            <person name="Costa L."/>
            <person name="Castellani M."/>
            <person name="Scott A."/>
            <person name="Toegelov H."/>
            <person name="Fuchs J."/>
            <person name="Mata-Sucre Y."/>
            <person name="Dias Y."/>
            <person name="Vanzela A.L.L."/>
            <person name="Huettel B."/>
            <person name="Almeida C.C.S."/>
            <person name="Simkova H."/>
            <person name="Souza G."/>
            <person name="Pedrosa-Harand A."/>
            <person name="Macas J."/>
            <person name="Mayer K.F.X."/>
            <person name="Houben A."/>
            <person name="Marques A."/>
        </authorList>
    </citation>
    <scope>NUCLEOTIDE SEQUENCE</scope>
    <source>
        <strain evidence="11">RhyBre1mFocal</strain>
    </source>
</reference>
<comment type="catalytic activity">
    <reaction evidence="8">
        <text>[GlcNAc-(1-&gt;4)-Mur2Ac(oyl-L-Ala-gamma-D-Glu-L-Lys-D-Ala-D-Ala)](n)-di-trans,octa-cis-undecaprenyl diphosphate + beta-D-GlcNAc-(1-&gt;4)-Mur2Ac(oyl-L-Ala-gamma-D-Glu-L-Lys-D-Ala-D-Ala)-di-trans,octa-cis-undecaprenyl diphosphate = [GlcNAc-(1-&gt;4)-Mur2Ac(oyl-L-Ala-gamma-D-Glu-L-Lys-D-Ala-D-Ala)](n+1)-di-trans,octa-cis-undecaprenyl diphosphate + di-trans,octa-cis-undecaprenyl diphosphate + H(+)</text>
        <dbReference type="Rhea" id="RHEA:23708"/>
        <dbReference type="Rhea" id="RHEA-COMP:9602"/>
        <dbReference type="Rhea" id="RHEA-COMP:9603"/>
        <dbReference type="ChEBI" id="CHEBI:15378"/>
        <dbReference type="ChEBI" id="CHEBI:58405"/>
        <dbReference type="ChEBI" id="CHEBI:60033"/>
        <dbReference type="ChEBI" id="CHEBI:78435"/>
        <dbReference type="EC" id="2.4.99.28"/>
    </reaction>
</comment>
<dbReference type="InterPro" id="IPR050396">
    <property type="entry name" value="Glycosyltr_51/Transpeptidase"/>
</dbReference>
<keyword evidence="1" id="KW-0121">Carboxypeptidase</keyword>
<keyword evidence="3" id="KW-0328">Glycosyltransferase</keyword>
<evidence type="ECO:0000256" key="5">
    <source>
        <dbReference type="ARBA" id="ARBA00022801"/>
    </source>
</evidence>
<evidence type="ECO:0000313" key="12">
    <source>
        <dbReference type="Proteomes" id="UP001151287"/>
    </source>
</evidence>
<dbReference type="EMBL" id="JAMQYH010001476">
    <property type="protein sequence ID" value="KAJ1680495.1"/>
    <property type="molecule type" value="Genomic_DNA"/>
</dbReference>
<dbReference type="PANTHER" id="PTHR32282">
    <property type="entry name" value="BINDING PROTEIN TRANSPEPTIDASE, PUTATIVE-RELATED"/>
    <property type="match status" value="1"/>
</dbReference>
<dbReference type="SUPFAM" id="SSF53955">
    <property type="entry name" value="Lysozyme-like"/>
    <property type="match status" value="1"/>
</dbReference>
<dbReference type="GO" id="GO:0006508">
    <property type="term" value="P:proteolysis"/>
    <property type="evidence" value="ECO:0007669"/>
    <property type="project" value="UniProtKB-KW"/>
</dbReference>
<dbReference type="InterPro" id="IPR036950">
    <property type="entry name" value="PBP_transglycosylase"/>
</dbReference>
<dbReference type="AlphaFoldDB" id="A0A9Q0BWC1"/>
<dbReference type="InterPro" id="IPR023346">
    <property type="entry name" value="Lysozyme-like_dom_sf"/>
</dbReference>
<evidence type="ECO:0000256" key="9">
    <source>
        <dbReference type="SAM" id="MobiDB-lite"/>
    </source>
</evidence>
<organism evidence="11 12">
    <name type="scientific">Rhynchospora breviuscula</name>
    <dbReference type="NCBI Taxonomy" id="2022672"/>
    <lineage>
        <taxon>Eukaryota</taxon>
        <taxon>Viridiplantae</taxon>
        <taxon>Streptophyta</taxon>
        <taxon>Embryophyta</taxon>
        <taxon>Tracheophyta</taxon>
        <taxon>Spermatophyta</taxon>
        <taxon>Magnoliopsida</taxon>
        <taxon>Liliopsida</taxon>
        <taxon>Poales</taxon>
        <taxon>Cyperaceae</taxon>
        <taxon>Cyperoideae</taxon>
        <taxon>Rhynchosporeae</taxon>
        <taxon>Rhynchospora</taxon>
    </lineage>
</organism>
<dbReference type="SMART" id="SM00740">
    <property type="entry name" value="PASTA"/>
    <property type="match status" value="2"/>
</dbReference>
<dbReference type="GO" id="GO:0004180">
    <property type="term" value="F:carboxypeptidase activity"/>
    <property type="evidence" value="ECO:0007669"/>
    <property type="project" value="UniProtKB-KW"/>
</dbReference>
<proteinExistence type="predicted"/>
<dbReference type="PANTHER" id="PTHR32282:SF33">
    <property type="entry name" value="PEPTIDOGLYCAN GLYCOSYLTRANSFERASE"/>
    <property type="match status" value="1"/>
</dbReference>
<evidence type="ECO:0000256" key="1">
    <source>
        <dbReference type="ARBA" id="ARBA00022645"/>
    </source>
</evidence>
<keyword evidence="6" id="KW-0511">Multifunctional enzyme</keyword>
<dbReference type="InterPro" id="IPR012338">
    <property type="entry name" value="Beta-lactam/transpept-like"/>
</dbReference>
<keyword evidence="4" id="KW-0808">Transferase</keyword>
<dbReference type="CDD" id="cd06577">
    <property type="entry name" value="PASTA_pknB"/>
    <property type="match status" value="2"/>
</dbReference>
<gene>
    <name evidence="11" type="ORF">LUZ63_024285</name>
</gene>
<dbReference type="Gene3D" id="3.30.10.20">
    <property type="match status" value="2"/>
</dbReference>
<dbReference type="GO" id="GO:0008955">
    <property type="term" value="F:peptidoglycan glycosyltransferase activity"/>
    <property type="evidence" value="ECO:0007669"/>
    <property type="project" value="UniProtKB-EC"/>
</dbReference>
<evidence type="ECO:0000256" key="8">
    <source>
        <dbReference type="ARBA" id="ARBA00049902"/>
    </source>
</evidence>
<dbReference type="InterPro" id="IPR005543">
    <property type="entry name" value="PASTA_dom"/>
</dbReference>
<dbReference type="GO" id="GO:0008658">
    <property type="term" value="F:penicillin binding"/>
    <property type="evidence" value="ECO:0007669"/>
    <property type="project" value="InterPro"/>
</dbReference>
<dbReference type="OrthoDB" id="2017226at2759"/>
<dbReference type="Pfam" id="PF00912">
    <property type="entry name" value="Transgly"/>
    <property type="match status" value="2"/>
</dbReference>
<dbReference type="Pfam" id="PF00905">
    <property type="entry name" value="Transpeptidase"/>
    <property type="match status" value="1"/>
</dbReference>
<dbReference type="SUPFAM" id="SSF56601">
    <property type="entry name" value="beta-lactamase/transpeptidase-like"/>
    <property type="match status" value="1"/>
</dbReference>
<evidence type="ECO:0000259" key="10">
    <source>
        <dbReference type="PROSITE" id="PS51178"/>
    </source>
</evidence>
<dbReference type="EC" id="2.4.99.28" evidence="7"/>
<feature type="compositionally biased region" description="Polar residues" evidence="9">
    <location>
        <begin position="882"/>
        <end position="894"/>
    </location>
</feature>
<evidence type="ECO:0000256" key="3">
    <source>
        <dbReference type="ARBA" id="ARBA00022676"/>
    </source>
</evidence>
<comment type="caution">
    <text evidence="11">The sequence shown here is derived from an EMBL/GenBank/DDBJ whole genome shotgun (WGS) entry which is preliminary data.</text>
</comment>
<keyword evidence="5" id="KW-0378">Hydrolase</keyword>
<evidence type="ECO:0000256" key="4">
    <source>
        <dbReference type="ARBA" id="ARBA00022679"/>
    </source>
</evidence>
<keyword evidence="2" id="KW-0645">Protease</keyword>
<evidence type="ECO:0000256" key="6">
    <source>
        <dbReference type="ARBA" id="ARBA00023268"/>
    </source>
</evidence>
<evidence type="ECO:0000256" key="2">
    <source>
        <dbReference type="ARBA" id="ARBA00022670"/>
    </source>
</evidence>
<dbReference type="InterPro" id="IPR001460">
    <property type="entry name" value="PCN-bd_Tpept"/>
</dbReference>
<dbReference type="Pfam" id="PF03793">
    <property type="entry name" value="PASTA"/>
    <property type="match status" value="2"/>
</dbReference>
<dbReference type="Proteomes" id="UP001151287">
    <property type="component" value="Unassembled WGS sequence"/>
</dbReference>
<evidence type="ECO:0000313" key="11">
    <source>
        <dbReference type="EMBL" id="KAJ1680495.1"/>
    </source>
</evidence>
<accession>A0A9Q0BWC1</accession>
<dbReference type="Gene3D" id="1.10.3810.10">
    <property type="entry name" value="Biosynthetic peptidoglycan transglycosylase-like"/>
    <property type="match status" value="1"/>
</dbReference>
<name>A0A9Q0BWC1_9POAL</name>
<sequence>MPENKRTANGALGGIVGLVGLSAAAGVLVTAAVTPAIAVSGLAASSAITIFDNMPSYLQPDQLMLPTTFMAGDRVLAKFYDQNRSPVTFDQVNPVMYDAILSSEDPRYYQHGGVDLIGTTRALLSNATNPNADTQGGSSISQQYVKNVLVQRCERDARATDAVEATDTTPAIPAMTRDEALQACALQAIQAEGVEGYQRKLQEMRYAVQLEKQYTKDEILLGYLNIANFGGVTYGIDAAAKYYFNVPAAQLNIGQSAILAGMVQNPNRFRIDRPEGSINDGETSWNKAPDGSIDDVDQSTIQALYTLRDNGEITQDQLVAAADGYSETKGRQLYVLSRMETDGKITHEQYVQYAIEPITPQITPTEQGCGASQAAYFCQLVVAQILSDPAFGAEVDDRVSALRQDGLTIQTTLDWRVQDAAQAAMSDIVPASTDTLKDGKLGSTALTLEAKTGRLLALVQNTKFTQDPAQAESDPSYSSIVFAGDKDNGGSIGFNAGSTFKIFTLVDWLEKGNSLNAQLNGRLKPVPNMTNSCWGNWVNTDRTTINNFGESSGYYGTPMMFTRDSLNTGYLAMASQLDLCDIAKVAKKMGVGTTGDGKEITMQNANEIIGSDNVSPLAMAGAFATVANGGSHCQPKLIDKVTDTDGAERPIPQRTCETVLTPEIAATAAYALQGVMAGGGTGQSANPRDGVPVMGKTGTHEGWHTWMIESSTNATTAVWVGNSEGIETLFGKYANGYQLSDMRYALARDVQSAADEFYGGDRFPDPASNLLRTVARDVPNVVGRSIDDARGALQNAGFSVSVGDPVDAEFGGDRVAAQNPSGSAALGATITINPGNGQGGTVPDVSGQSLNAAQSALKSAGYNNLSVTCRQDGGAPDDGRVTGTNPAGGTSANKGTSIALEVVKKKCQ</sequence>
<dbReference type="InterPro" id="IPR001264">
    <property type="entry name" value="Glyco_trans_51"/>
</dbReference>
<feature type="domain" description="PASTA" evidence="10">
    <location>
        <begin position="836"/>
        <end position="904"/>
    </location>
</feature>
<keyword evidence="12" id="KW-1185">Reference proteome</keyword>
<dbReference type="PROSITE" id="PS51178">
    <property type="entry name" value="PASTA"/>
    <property type="match status" value="1"/>
</dbReference>
<feature type="region of interest" description="Disordered" evidence="9">
    <location>
        <begin position="871"/>
        <end position="894"/>
    </location>
</feature>